<dbReference type="Proteomes" id="UP000466681">
    <property type="component" value="Chromosome"/>
</dbReference>
<dbReference type="Gene3D" id="3.90.226.10">
    <property type="entry name" value="2-enoyl-CoA Hydratase, Chain A, domain 1"/>
    <property type="match status" value="1"/>
</dbReference>
<sequence>MTVLIEDQGAVRILTINRPEVRNAIDMPLRIALREALEAADADSSVRAIVLTGAGTVFCSGGDISTMERMDTEAATERAELAQAVIRAIWATPKPVLAAVEGAAYGAGASLAAACDRVVAATDARFATTFTNVGLAGDMGVFVSLPRRIGIPKTRQMLTLATPVDAQQALDWGLVDALAEPGAVLDATLEDGRRLAEKPAEALAVIKAMLSEAPTLSPSAVLHREVVHQARLFGSDDFAEGIAAFREKRRPIFGQTQGVRA</sequence>
<accession>A0AAD1H7U6</accession>
<dbReference type="AlphaFoldDB" id="A0AAD1H7U6"/>
<gene>
    <name evidence="2" type="ORF">MMOR_05850</name>
</gene>
<dbReference type="InterPro" id="IPR014748">
    <property type="entry name" value="Enoyl-CoA_hydra_C"/>
</dbReference>
<comment type="similarity">
    <text evidence="1">Belongs to the enoyl-CoA hydratase/isomerase family.</text>
</comment>
<proteinExistence type="inferred from homology"/>
<keyword evidence="3" id="KW-1185">Reference proteome</keyword>
<evidence type="ECO:0000313" key="2">
    <source>
        <dbReference type="EMBL" id="BBW99648.1"/>
    </source>
</evidence>
<dbReference type="InterPro" id="IPR029045">
    <property type="entry name" value="ClpP/crotonase-like_dom_sf"/>
</dbReference>
<dbReference type="PANTHER" id="PTHR43459:SF1">
    <property type="entry name" value="EG:BACN32G11.4 PROTEIN"/>
    <property type="match status" value="1"/>
</dbReference>
<dbReference type="PANTHER" id="PTHR43459">
    <property type="entry name" value="ENOYL-COA HYDRATASE"/>
    <property type="match status" value="1"/>
</dbReference>
<organism evidence="2 3">
    <name type="scientific">Mycolicibacterium moriokaense</name>
    <dbReference type="NCBI Taxonomy" id="39691"/>
    <lineage>
        <taxon>Bacteria</taxon>
        <taxon>Bacillati</taxon>
        <taxon>Actinomycetota</taxon>
        <taxon>Actinomycetes</taxon>
        <taxon>Mycobacteriales</taxon>
        <taxon>Mycobacteriaceae</taxon>
        <taxon>Mycolicibacterium</taxon>
    </lineage>
</organism>
<protein>
    <submittedName>
        <fullName evidence="2">Enoyl-CoA hydratase</fullName>
    </submittedName>
</protein>
<dbReference type="RefSeq" id="WP_083155853.1">
    <property type="nucleotide sequence ID" value="NZ_AP022560.1"/>
</dbReference>
<dbReference type="GO" id="GO:0003824">
    <property type="term" value="F:catalytic activity"/>
    <property type="evidence" value="ECO:0007669"/>
    <property type="project" value="UniProtKB-ARBA"/>
</dbReference>
<dbReference type="Pfam" id="PF00378">
    <property type="entry name" value="ECH_1"/>
    <property type="match status" value="1"/>
</dbReference>
<dbReference type="SUPFAM" id="SSF52096">
    <property type="entry name" value="ClpP/crotonase"/>
    <property type="match status" value="1"/>
</dbReference>
<evidence type="ECO:0000313" key="3">
    <source>
        <dbReference type="Proteomes" id="UP000466681"/>
    </source>
</evidence>
<dbReference type="InterPro" id="IPR001753">
    <property type="entry name" value="Enoyl-CoA_hydra/iso"/>
</dbReference>
<evidence type="ECO:0000256" key="1">
    <source>
        <dbReference type="ARBA" id="ARBA00005254"/>
    </source>
</evidence>
<name>A0AAD1H7U6_9MYCO</name>
<dbReference type="Gene3D" id="1.10.12.10">
    <property type="entry name" value="Lyase 2-enoyl-coa Hydratase, Chain A, domain 2"/>
    <property type="match status" value="1"/>
</dbReference>
<dbReference type="KEGG" id="mmor:MMOR_05850"/>
<dbReference type="EMBL" id="AP022560">
    <property type="protein sequence ID" value="BBW99648.1"/>
    <property type="molecule type" value="Genomic_DNA"/>
</dbReference>
<dbReference type="CDD" id="cd06558">
    <property type="entry name" value="crotonase-like"/>
    <property type="match status" value="1"/>
</dbReference>
<reference evidence="2 3" key="1">
    <citation type="journal article" date="2019" name="Emerg. Microbes Infect.">
        <title>Comprehensive subspecies identification of 175 nontuberculous mycobacteria species based on 7547 genomic profiles.</title>
        <authorList>
            <person name="Matsumoto Y."/>
            <person name="Kinjo T."/>
            <person name="Motooka D."/>
            <person name="Nabeya D."/>
            <person name="Jung N."/>
            <person name="Uechi K."/>
            <person name="Horii T."/>
            <person name="Iida T."/>
            <person name="Fujita J."/>
            <person name="Nakamura S."/>
        </authorList>
    </citation>
    <scope>NUCLEOTIDE SEQUENCE [LARGE SCALE GENOMIC DNA]</scope>
    <source>
        <strain evidence="2 3">JCM 6375</strain>
    </source>
</reference>